<dbReference type="OrthoDB" id="2690847at2759"/>
<reference evidence="2" key="1">
    <citation type="journal article" date="2020" name="New Phytol.">
        <title>Comparative genomics reveals dynamic genome evolution in host specialist ectomycorrhizal fungi.</title>
        <authorList>
            <person name="Lofgren L.A."/>
            <person name="Nguyen N.H."/>
            <person name="Vilgalys R."/>
            <person name="Ruytinx J."/>
            <person name="Liao H.L."/>
            <person name="Branco S."/>
            <person name="Kuo A."/>
            <person name="LaButti K."/>
            <person name="Lipzen A."/>
            <person name="Andreopoulos W."/>
            <person name="Pangilinan J."/>
            <person name="Riley R."/>
            <person name="Hundley H."/>
            <person name="Na H."/>
            <person name="Barry K."/>
            <person name="Grigoriev I.V."/>
            <person name="Stajich J.E."/>
            <person name="Kennedy P.G."/>
        </authorList>
    </citation>
    <scope>NUCLEOTIDE SEQUENCE</scope>
    <source>
        <strain evidence="2">S12</strain>
    </source>
</reference>
<feature type="compositionally biased region" description="Polar residues" evidence="1">
    <location>
        <begin position="106"/>
        <end position="119"/>
    </location>
</feature>
<sequence>MSVSKRLSIMDALKSLIHSGIEVDSLHWTRFAFLCCCLHIFLIGVCDHEKLTLKEAFSPYLIPSLNQDLREHIEKALNVDMVQLADEFSEYHPGQGSVDQEERSSAYKSLNDPTSHNVSSTAAAVTNNLVDEENRQADPTAIEDPFTDVDANGIPDKSFDTPDCVTSGFGLNGSFKPCNKLKFWNYVDAMLEQLHKSAHKQSGGQAAGYKDAYHKAMVKFLQLDLQEFPGCHKVLSLTKGSQPAWQETIQKKLLW</sequence>
<name>A0A9P7J6X4_9AGAM</name>
<organism evidence="2 3">
    <name type="scientific">Suillus plorans</name>
    <dbReference type="NCBI Taxonomy" id="116603"/>
    <lineage>
        <taxon>Eukaryota</taxon>
        <taxon>Fungi</taxon>
        <taxon>Dikarya</taxon>
        <taxon>Basidiomycota</taxon>
        <taxon>Agaricomycotina</taxon>
        <taxon>Agaricomycetes</taxon>
        <taxon>Agaricomycetidae</taxon>
        <taxon>Boletales</taxon>
        <taxon>Suillineae</taxon>
        <taxon>Suillaceae</taxon>
        <taxon>Suillus</taxon>
    </lineage>
</organism>
<comment type="caution">
    <text evidence="2">The sequence shown here is derived from an EMBL/GenBank/DDBJ whole genome shotgun (WGS) entry which is preliminary data.</text>
</comment>
<protein>
    <submittedName>
        <fullName evidence="2">Uncharacterized protein</fullName>
    </submittedName>
</protein>
<evidence type="ECO:0000313" key="2">
    <source>
        <dbReference type="EMBL" id="KAG1806328.1"/>
    </source>
</evidence>
<keyword evidence="3" id="KW-1185">Reference proteome</keyword>
<evidence type="ECO:0000256" key="1">
    <source>
        <dbReference type="SAM" id="MobiDB-lite"/>
    </source>
</evidence>
<accession>A0A9P7J6X4</accession>
<dbReference type="GeneID" id="64602167"/>
<proteinExistence type="predicted"/>
<dbReference type="RefSeq" id="XP_041166799.1">
    <property type="nucleotide sequence ID" value="XM_041308403.1"/>
</dbReference>
<evidence type="ECO:0000313" key="3">
    <source>
        <dbReference type="Proteomes" id="UP000719766"/>
    </source>
</evidence>
<feature type="region of interest" description="Disordered" evidence="1">
    <location>
        <begin position="92"/>
        <end position="119"/>
    </location>
</feature>
<gene>
    <name evidence="2" type="ORF">HD556DRAFT_1468332</name>
</gene>
<dbReference type="EMBL" id="JABBWE010000002">
    <property type="protein sequence ID" value="KAG1806328.1"/>
    <property type="molecule type" value="Genomic_DNA"/>
</dbReference>
<dbReference type="AlphaFoldDB" id="A0A9P7J6X4"/>
<dbReference type="Proteomes" id="UP000719766">
    <property type="component" value="Unassembled WGS sequence"/>
</dbReference>